<gene>
    <name evidence="2" type="ORF">B0H17DRAFT_1092993</name>
</gene>
<evidence type="ECO:0000256" key="1">
    <source>
        <dbReference type="SAM" id="MobiDB-lite"/>
    </source>
</evidence>
<feature type="compositionally biased region" description="Basic and acidic residues" evidence="1">
    <location>
        <begin position="93"/>
        <end position="112"/>
    </location>
</feature>
<dbReference type="Proteomes" id="UP001221757">
    <property type="component" value="Unassembled WGS sequence"/>
</dbReference>
<proteinExistence type="predicted"/>
<protein>
    <submittedName>
        <fullName evidence="2">Uncharacterized protein</fullName>
    </submittedName>
</protein>
<feature type="compositionally biased region" description="Basic and acidic residues" evidence="1">
    <location>
        <begin position="132"/>
        <end position="144"/>
    </location>
</feature>
<feature type="compositionally biased region" description="Polar residues" evidence="1">
    <location>
        <begin position="65"/>
        <end position="79"/>
    </location>
</feature>
<organism evidence="2 3">
    <name type="scientific">Mycena rosella</name>
    <name type="common">Pink bonnet</name>
    <name type="synonym">Agaricus rosellus</name>
    <dbReference type="NCBI Taxonomy" id="1033263"/>
    <lineage>
        <taxon>Eukaryota</taxon>
        <taxon>Fungi</taxon>
        <taxon>Dikarya</taxon>
        <taxon>Basidiomycota</taxon>
        <taxon>Agaricomycotina</taxon>
        <taxon>Agaricomycetes</taxon>
        <taxon>Agaricomycetidae</taxon>
        <taxon>Agaricales</taxon>
        <taxon>Marasmiineae</taxon>
        <taxon>Mycenaceae</taxon>
        <taxon>Mycena</taxon>
    </lineage>
</organism>
<comment type="caution">
    <text evidence="2">The sequence shown here is derived from an EMBL/GenBank/DDBJ whole genome shotgun (WGS) entry which is preliminary data.</text>
</comment>
<keyword evidence="3" id="KW-1185">Reference proteome</keyword>
<dbReference type="EMBL" id="JARKIE010000235">
    <property type="protein sequence ID" value="KAJ7663047.1"/>
    <property type="molecule type" value="Genomic_DNA"/>
</dbReference>
<feature type="region of interest" description="Disordered" evidence="1">
    <location>
        <begin position="60"/>
        <end position="148"/>
    </location>
</feature>
<evidence type="ECO:0000313" key="2">
    <source>
        <dbReference type="EMBL" id="KAJ7663047.1"/>
    </source>
</evidence>
<reference evidence="2" key="1">
    <citation type="submission" date="2023-03" db="EMBL/GenBank/DDBJ databases">
        <title>Massive genome expansion in bonnet fungi (Mycena s.s.) driven by repeated elements and novel gene families across ecological guilds.</title>
        <authorList>
            <consortium name="Lawrence Berkeley National Laboratory"/>
            <person name="Harder C.B."/>
            <person name="Miyauchi S."/>
            <person name="Viragh M."/>
            <person name="Kuo A."/>
            <person name="Thoen E."/>
            <person name="Andreopoulos B."/>
            <person name="Lu D."/>
            <person name="Skrede I."/>
            <person name="Drula E."/>
            <person name="Henrissat B."/>
            <person name="Morin E."/>
            <person name="Kohler A."/>
            <person name="Barry K."/>
            <person name="LaButti K."/>
            <person name="Morin E."/>
            <person name="Salamov A."/>
            <person name="Lipzen A."/>
            <person name="Mereny Z."/>
            <person name="Hegedus B."/>
            <person name="Baldrian P."/>
            <person name="Stursova M."/>
            <person name="Weitz H."/>
            <person name="Taylor A."/>
            <person name="Grigoriev I.V."/>
            <person name="Nagy L.G."/>
            <person name="Martin F."/>
            <person name="Kauserud H."/>
        </authorList>
    </citation>
    <scope>NUCLEOTIDE SEQUENCE</scope>
    <source>
        <strain evidence="2">CBHHK067</strain>
    </source>
</reference>
<name>A0AAD7CXH3_MYCRO</name>
<evidence type="ECO:0000313" key="3">
    <source>
        <dbReference type="Proteomes" id="UP001221757"/>
    </source>
</evidence>
<dbReference type="AlphaFoldDB" id="A0AAD7CXH3"/>
<sequence>MAANHCFDMEVVGRVYAASGDLAKTDAVLLRMRESAERAAKAALRELGVDEGPEPFVLRHRRRASGSSAEANGNGNTGTKRSPSSSQRKKRHADGDDVFRPQPLERDLRAETEYTPPASSRAGKIARAARKGRLEEGLERERRRASGGGTLSAFARGARAQGQRLDADMEDDVPRIDVDGDMDMDAPFEAFAGGNVEVLRELERRDVQLGMRRVVDVACYMMDGAVSPGR</sequence>
<accession>A0AAD7CXH3</accession>